<dbReference type="EMBL" id="JAIMFO010000009">
    <property type="protein sequence ID" value="MBY4798286.1"/>
    <property type="molecule type" value="Genomic_DNA"/>
</dbReference>
<evidence type="ECO:0000313" key="3">
    <source>
        <dbReference type="Proteomes" id="UP000700908"/>
    </source>
</evidence>
<organism evidence="2 3">
    <name type="scientific">Collinsella ureilytica</name>
    <dbReference type="NCBI Taxonomy" id="2869515"/>
    <lineage>
        <taxon>Bacteria</taxon>
        <taxon>Bacillati</taxon>
        <taxon>Actinomycetota</taxon>
        <taxon>Coriobacteriia</taxon>
        <taxon>Coriobacteriales</taxon>
        <taxon>Coriobacteriaceae</taxon>
        <taxon>Collinsella</taxon>
    </lineage>
</organism>
<reference evidence="2 3" key="1">
    <citation type="submission" date="2021-08" db="EMBL/GenBank/DDBJ databases">
        <title>Collinsella faecalis sp. nov. isolated from swine faeces.</title>
        <authorList>
            <person name="Oh B.S."/>
            <person name="Lee J.H."/>
        </authorList>
    </citation>
    <scope>NUCLEOTIDE SEQUENCE [LARGE SCALE GENOMIC DNA]</scope>
    <source>
        <strain evidence="2 3">AGMB00827</strain>
    </source>
</reference>
<protein>
    <submittedName>
        <fullName evidence="2">Helix-turn-helix domain-containing protein</fullName>
    </submittedName>
</protein>
<name>A0ABS7MLQ6_9ACTN</name>
<evidence type="ECO:0000256" key="1">
    <source>
        <dbReference type="SAM" id="MobiDB-lite"/>
    </source>
</evidence>
<feature type="compositionally biased region" description="Polar residues" evidence="1">
    <location>
        <begin position="149"/>
        <end position="158"/>
    </location>
</feature>
<comment type="caution">
    <text evidence="2">The sequence shown here is derived from an EMBL/GenBank/DDBJ whole genome shotgun (WGS) entry which is preliminary data.</text>
</comment>
<proteinExistence type="predicted"/>
<sequence>MGFQEVRVRQRPRTFTIIYNDILHDRSLSLRARGLLCTVLSLPDEWDYSIAGLLKIINPEDESGNLTPHPGQGRDALYKILKELELCGYLIRERERGSAGHLGRTIYTFFDCPQPQRPAAVPSQDTDEETAGNAPHPENPDMDKPDLVNPTQLNTKEN</sequence>
<evidence type="ECO:0000313" key="2">
    <source>
        <dbReference type="EMBL" id="MBY4798286.1"/>
    </source>
</evidence>
<accession>A0ABS7MLQ6</accession>
<feature type="region of interest" description="Disordered" evidence="1">
    <location>
        <begin position="113"/>
        <end position="158"/>
    </location>
</feature>
<dbReference type="Proteomes" id="UP000700908">
    <property type="component" value="Unassembled WGS sequence"/>
</dbReference>
<dbReference type="RefSeq" id="WP_222200008.1">
    <property type="nucleotide sequence ID" value="NZ_JAIMFO010000009.1"/>
</dbReference>
<keyword evidence="3" id="KW-1185">Reference proteome</keyword>
<gene>
    <name evidence="2" type="ORF">K6V98_08000</name>
</gene>